<protein>
    <submittedName>
        <fullName evidence="2">Uncharacterized protein</fullName>
    </submittedName>
</protein>
<feature type="compositionally biased region" description="Basic and acidic residues" evidence="1">
    <location>
        <begin position="41"/>
        <end position="51"/>
    </location>
</feature>
<dbReference type="Proteomes" id="UP001266305">
    <property type="component" value="Unassembled WGS sequence"/>
</dbReference>
<dbReference type="EMBL" id="JASSZA010000005">
    <property type="protein sequence ID" value="KAK2112482.1"/>
    <property type="molecule type" value="Genomic_DNA"/>
</dbReference>
<keyword evidence="3" id="KW-1185">Reference proteome</keyword>
<organism evidence="2 3">
    <name type="scientific">Saguinus oedipus</name>
    <name type="common">Cotton-top tamarin</name>
    <name type="synonym">Oedipomidas oedipus</name>
    <dbReference type="NCBI Taxonomy" id="9490"/>
    <lineage>
        <taxon>Eukaryota</taxon>
        <taxon>Metazoa</taxon>
        <taxon>Chordata</taxon>
        <taxon>Craniata</taxon>
        <taxon>Vertebrata</taxon>
        <taxon>Euteleostomi</taxon>
        <taxon>Mammalia</taxon>
        <taxon>Eutheria</taxon>
        <taxon>Euarchontoglires</taxon>
        <taxon>Primates</taxon>
        <taxon>Haplorrhini</taxon>
        <taxon>Platyrrhini</taxon>
        <taxon>Cebidae</taxon>
        <taxon>Callitrichinae</taxon>
        <taxon>Saguinus</taxon>
    </lineage>
</organism>
<feature type="non-terminal residue" evidence="2">
    <location>
        <position position="184"/>
    </location>
</feature>
<comment type="caution">
    <text evidence="2">The sequence shown here is derived from an EMBL/GenBank/DDBJ whole genome shotgun (WGS) entry which is preliminary data.</text>
</comment>
<accession>A0ABQ9VT56</accession>
<sequence length="184" mass="19900">MGDRASLRQAADSGKGQTQGPTWDSGLPSTDTGTRQATWEGSEKQRSREEPECMLAQGWQQRRGRPEGHGRGGVWTTPGRNLPWREQRGCEQSAAQYRQQGPSGSWEILGGRGPHKGRDMRRPCLGPGKTSSNPRQEGGTVWGQKPVPGWPPQEAHFVSQAGLCAAEAPQEGTGQGMETPANCN</sequence>
<feature type="compositionally biased region" description="Polar residues" evidence="1">
    <location>
        <begin position="15"/>
        <end position="39"/>
    </location>
</feature>
<gene>
    <name evidence="2" type="ORF">P7K49_012229</name>
</gene>
<evidence type="ECO:0000313" key="2">
    <source>
        <dbReference type="EMBL" id="KAK2112482.1"/>
    </source>
</evidence>
<name>A0ABQ9VT56_SAGOE</name>
<evidence type="ECO:0000256" key="1">
    <source>
        <dbReference type="SAM" id="MobiDB-lite"/>
    </source>
</evidence>
<feature type="region of interest" description="Disordered" evidence="1">
    <location>
        <begin position="96"/>
        <end position="154"/>
    </location>
</feature>
<feature type="region of interest" description="Disordered" evidence="1">
    <location>
        <begin position="1"/>
        <end position="84"/>
    </location>
</feature>
<reference evidence="2 3" key="1">
    <citation type="submission" date="2023-05" db="EMBL/GenBank/DDBJ databases">
        <title>B98-5 Cell Line De Novo Hybrid Assembly: An Optical Mapping Approach.</title>
        <authorList>
            <person name="Kananen K."/>
            <person name="Auerbach J.A."/>
            <person name="Kautto E."/>
            <person name="Blachly J.S."/>
        </authorList>
    </citation>
    <scope>NUCLEOTIDE SEQUENCE [LARGE SCALE GENOMIC DNA]</scope>
    <source>
        <strain evidence="2">B95-8</strain>
        <tissue evidence="2">Cell line</tissue>
    </source>
</reference>
<proteinExistence type="predicted"/>
<evidence type="ECO:0000313" key="3">
    <source>
        <dbReference type="Proteomes" id="UP001266305"/>
    </source>
</evidence>